<evidence type="ECO:0000313" key="2">
    <source>
        <dbReference type="Proteomes" id="UP000604730"/>
    </source>
</evidence>
<sequence>MINYCYIYGDSDEKNLYLDVSDKIKVDYCPTCKMVLNRKEAIMQAVKIVKIRKKKFFFTSLDGVSIASRRFFEIYHQYNMKGIEFIPLERSEGYYVCKFVNIMKFDVEQSKSIRIEYQGKVSYGVLDNGKCAICQRSFGHHYPFPYRMIVEDEGKLEQNTFYRSDIEFEEKNYQSPLLWATDGIIQTFTKEKCRIFYKNVEGYFGEGDCGK</sequence>
<proteinExistence type="predicted"/>
<organism evidence="1 2">
    <name type="scientific">Catonella massiliensis</name>
    <dbReference type="NCBI Taxonomy" id="2799636"/>
    <lineage>
        <taxon>Bacteria</taxon>
        <taxon>Bacillati</taxon>
        <taxon>Bacillota</taxon>
        <taxon>Clostridia</taxon>
        <taxon>Lachnospirales</taxon>
        <taxon>Lachnospiraceae</taxon>
        <taxon>Catonella</taxon>
    </lineage>
</organism>
<dbReference type="Proteomes" id="UP000604730">
    <property type="component" value="Unassembled WGS sequence"/>
</dbReference>
<comment type="caution">
    <text evidence="1">The sequence shown here is derived from an EMBL/GenBank/DDBJ whole genome shotgun (WGS) entry which is preliminary data.</text>
</comment>
<reference evidence="1 2" key="1">
    <citation type="submission" date="2021-01" db="EMBL/GenBank/DDBJ databases">
        <title>Isolation and description of Catonella massiliensis sp. nov., a novel Catonella species, isolated from a stable periodontitis subject.</title>
        <authorList>
            <person name="Antezack A."/>
            <person name="Boxberger M."/>
            <person name="La Scola B."/>
            <person name="Monnet-Corti V."/>
        </authorList>
    </citation>
    <scope>NUCLEOTIDE SEQUENCE [LARGE SCALE GENOMIC DNA]</scope>
    <source>
        <strain evidence="1 2">Marseille-Q4567</strain>
    </source>
</reference>
<protein>
    <submittedName>
        <fullName evidence="1">Uncharacterized protein</fullName>
    </submittedName>
</protein>
<dbReference type="RefSeq" id="WP_208427834.1">
    <property type="nucleotide sequence ID" value="NZ_JAEPRJ010000001.1"/>
</dbReference>
<evidence type="ECO:0000313" key="1">
    <source>
        <dbReference type="EMBL" id="MBK5896248.1"/>
    </source>
</evidence>
<dbReference type="EMBL" id="JAEPRJ010000001">
    <property type="protein sequence ID" value="MBK5896248.1"/>
    <property type="molecule type" value="Genomic_DNA"/>
</dbReference>
<accession>A0ABS1IWH5</accession>
<gene>
    <name evidence="1" type="ORF">JJN12_00385</name>
</gene>
<name>A0ABS1IWH5_9FIRM</name>
<keyword evidence="2" id="KW-1185">Reference proteome</keyword>